<evidence type="ECO:0000313" key="1">
    <source>
        <dbReference type="EMBL" id="RBI67358.1"/>
    </source>
</evidence>
<comment type="caution">
    <text evidence="1">The sequence shown here is derived from an EMBL/GenBank/DDBJ whole genome shotgun (WGS) entry which is preliminary data.</text>
</comment>
<protein>
    <submittedName>
        <fullName evidence="1">Uncharacterized protein</fullName>
    </submittedName>
</protein>
<dbReference type="EMBL" id="QNTU01000005">
    <property type="protein sequence ID" value="RBI67358.1"/>
    <property type="molecule type" value="Genomic_DNA"/>
</dbReference>
<dbReference type="RefSeq" id="WP_113269545.1">
    <property type="nucleotide sequence ID" value="NZ_QNTU01000005.1"/>
</dbReference>
<dbReference type="OrthoDB" id="8564023at2"/>
<keyword evidence="2" id="KW-1185">Reference proteome</keyword>
<evidence type="ECO:0000313" key="2">
    <source>
        <dbReference type="Proteomes" id="UP000252204"/>
    </source>
</evidence>
<accession>A0A365TN76</accession>
<proteinExistence type="predicted"/>
<dbReference type="AlphaFoldDB" id="A0A365TN76"/>
<dbReference type="Proteomes" id="UP000252204">
    <property type="component" value="Unassembled WGS sequence"/>
</dbReference>
<organism evidence="1 2">
    <name type="scientific">Vreelandella sulfidaeris</name>
    <dbReference type="NCBI Taxonomy" id="115553"/>
    <lineage>
        <taxon>Bacteria</taxon>
        <taxon>Pseudomonadati</taxon>
        <taxon>Pseudomonadota</taxon>
        <taxon>Gammaproteobacteria</taxon>
        <taxon>Oceanospirillales</taxon>
        <taxon>Halomonadaceae</taxon>
        <taxon>Vreelandella</taxon>
    </lineage>
</organism>
<sequence length="127" mass="14470">MKTIEDVENLEKIIGQLLAAHSEIAILAKKSPSDTLNTFKLKMINRVIKTSNSVLGGKYKPFEDFEQFEDEDLPSNSDVTMILAQYMKEAERYRSDNVMQEYGSWYYVVDGKVSEIRSGPPSKVGRK</sequence>
<reference evidence="2" key="1">
    <citation type="submission" date="2018-06" db="EMBL/GenBank/DDBJ databases">
        <title>Whole genome sequencing of four bacterial strains from South Shetland trench revealing bio-synthetic gene clusters.</title>
        <authorList>
            <person name="Abdel-Mageed W.M."/>
            <person name="Lehri B."/>
            <person name="Jarmusch S."/>
            <person name="Miranda K."/>
            <person name="Goodfellow M."/>
            <person name="Jaspars M."/>
            <person name="Karlyshev A.V."/>
        </authorList>
    </citation>
    <scope>NUCLEOTIDE SEQUENCE [LARGE SCALE GENOMIC DNA]</scope>
    <source>
        <strain evidence="2">SST4</strain>
    </source>
</reference>
<gene>
    <name evidence="1" type="ORF">DQ400_09435</name>
</gene>
<name>A0A365TN76_9GAMM</name>